<organism evidence="2">
    <name type="scientific">marine sediment metagenome</name>
    <dbReference type="NCBI Taxonomy" id="412755"/>
    <lineage>
        <taxon>unclassified sequences</taxon>
        <taxon>metagenomes</taxon>
        <taxon>ecological metagenomes</taxon>
    </lineage>
</organism>
<reference evidence="2" key="1">
    <citation type="journal article" date="2014" name="Front. Microbiol.">
        <title>High frequency of phylogenetically diverse reductive dehalogenase-homologous genes in deep subseafloor sedimentary metagenomes.</title>
        <authorList>
            <person name="Kawai M."/>
            <person name="Futagami T."/>
            <person name="Toyoda A."/>
            <person name="Takaki Y."/>
            <person name="Nishi S."/>
            <person name="Hori S."/>
            <person name="Arai W."/>
            <person name="Tsubouchi T."/>
            <person name="Morono Y."/>
            <person name="Uchiyama I."/>
            <person name="Ito T."/>
            <person name="Fujiyama A."/>
            <person name="Inagaki F."/>
            <person name="Takami H."/>
        </authorList>
    </citation>
    <scope>NUCLEOTIDE SEQUENCE</scope>
    <source>
        <strain evidence="2">Expedition CK06-06</strain>
    </source>
</reference>
<protein>
    <submittedName>
        <fullName evidence="2">Uncharacterized protein</fullName>
    </submittedName>
</protein>
<evidence type="ECO:0000313" key="2">
    <source>
        <dbReference type="EMBL" id="GAF83111.1"/>
    </source>
</evidence>
<dbReference type="AlphaFoldDB" id="X0T703"/>
<feature type="region of interest" description="Disordered" evidence="1">
    <location>
        <begin position="1"/>
        <end position="41"/>
    </location>
</feature>
<feature type="compositionally biased region" description="Basic and acidic residues" evidence="1">
    <location>
        <begin position="1"/>
        <end position="16"/>
    </location>
</feature>
<proteinExistence type="predicted"/>
<comment type="caution">
    <text evidence="2">The sequence shown here is derived from an EMBL/GenBank/DDBJ whole genome shotgun (WGS) entry which is preliminary data.</text>
</comment>
<sequence length="84" mass="9558">MGKTRRNEPRGGEFRKLKASKQKRNKKERAKKANLRKDVGFSNRNPDTGFVNCWDIQNDEAVMEVEGGLLVDDCCDSVQDLEEG</sequence>
<gene>
    <name evidence="2" type="ORF">S01H1_01823</name>
</gene>
<accession>X0T703</accession>
<evidence type="ECO:0000256" key="1">
    <source>
        <dbReference type="SAM" id="MobiDB-lite"/>
    </source>
</evidence>
<dbReference type="EMBL" id="BARS01000826">
    <property type="protein sequence ID" value="GAF83111.1"/>
    <property type="molecule type" value="Genomic_DNA"/>
</dbReference>
<feature type="compositionally biased region" description="Basic residues" evidence="1">
    <location>
        <begin position="17"/>
        <end position="34"/>
    </location>
</feature>
<name>X0T703_9ZZZZ</name>